<dbReference type="InterPro" id="IPR036259">
    <property type="entry name" value="MFS_trans_sf"/>
</dbReference>
<dbReference type="PANTHER" id="PTHR42718:SF46">
    <property type="entry name" value="BLR6921 PROTEIN"/>
    <property type="match status" value="1"/>
</dbReference>
<dbReference type="Gene3D" id="1.20.1250.20">
    <property type="entry name" value="MFS general substrate transporter like domains"/>
    <property type="match status" value="1"/>
</dbReference>
<evidence type="ECO:0000256" key="5">
    <source>
        <dbReference type="ARBA" id="ARBA00022989"/>
    </source>
</evidence>
<keyword evidence="5 8" id="KW-1133">Transmembrane helix</keyword>
<feature type="transmembrane region" description="Helical" evidence="8">
    <location>
        <begin position="163"/>
        <end position="185"/>
    </location>
</feature>
<keyword evidence="10" id="KW-1185">Reference proteome</keyword>
<evidence type="ECO:0000256" key="7">
    <source>
        <dbReference type="ARBA" id="ARBA00023251"/>
    </source>
</evidence>
<dbReference type="SUPFAM" id="SSF103473">
    <property type="entry name" value="MFS general substrate transporter"/>
    <property type="match status" value="1"/>
</dbReference>
<evidence type="ECO:0000256" key="1">
    <source>
        <dbReference type="ARBA" id="ARBA00004651"/>
    </source>
</evidence>
<dbReference type="InterPro" id="IPR011701">
    <property type="entry name" value="MFS"/>
</dbReference>
<organism evidence="9 10">
    <name type="scientific">Streptomyces violaceus</name>
    <name type="common">Streptomyces venezuelae</name>
    <dbReference type="NCBI Taxonomy" id="1936"/>
    <lineage>
        <taxon>Bacteria</taxon>
        <taxon>Bacillati</taxon>
        <taxon>Actinomycetota</taxon>
        <taxon>Actinomycetes</taxon>
        <taxon>Kitasatosporales</taxon>
        <taxon>Streptomycetaceae</taxon>
        <taxon>Streptomyces</taxon>
    </lineage>
</organism>
<evidence type="ECO:0000256" key="6">
    <source>
        <dbReference type="ARBA" id="ARBA00023136"/>
    </source>
</evidence>
<keyword evidence="7" id="KW-0046">Antibiotic resistance</keyword>
<protein>
    <submittedName>
        <fullName evidence="9">MFS transporter</fullName>
    </submittedName>
</protein>
<dbReference type="RefSeq" id="WP_328344344.1">
    <property type="nucleotide sequence ID" value="NZ_CP107906.1"/>
</dbReference>
<keyword evidence="2" id="KW-0813">Transport</keyword>
<keyword evidence="6 8" id="KW-0472">Membrane</keyword>
<dbReference type="PANTHER" id="PTHR42718">
    <property type="entry name" value="MAJOR FACILITATOR SUPERFAMILY MULTIDRUG TRANSPORTER MFSC"/>
    <property type="match status" value="1"/>
</dbReference>
<evidence type="ECO:0000313" key="10">
    <source>
        <dbReference type="Proteomes" id="UP001341259"/>
    </source>
</evidence>
<evidence type="ECO:0000256" key="2">
    <source>
        <dbReference type="ARBA" id="ARBA00022448"/>
    </source>
</evidence>
<keyword evidence="4 8" id="KW-0812">Transmembrane</keyword>
<sequence length="193" mass="19995">MTEQPLQVVAQHLHVWYFLSLYMQQVLHYGPLRTAVGFLPHTLVTMTVGARLAPRLLQHAEPRTLIITSAAVSAAGFWWQSRITPDSGYLDGVLGPALLTSVGSGLLLTPITSAVTSGVDPADAGAASGLMNTPKQVGGALGLAVLSAVAAADAPGVRALTAGYARAFLAIAGVLAVVAVVSLALPHRQEETR</sequence>
<gene>
    <name evidence="9" type="ORF">OHB29_33150</name>
</gene>
<keyword evidence="3" id="KW-1003">Cell membrane</keyword>
<evidence type="ECO:0000256" key="8">
    <source>
        <dbReference type="SAM" id="Phobius"/>
    </source>
</evidence>
<dbReference type="Proteomes" id="UP001341259">
    <property type="component" value="Chromosome"/>
</dbReference>
<dbReference type="EMBL" id="CP107906">
    <property type="protein sequence ID" value="WUG97462.1"/>
    <property type="molecule type" value="Genomic_DNA"/>
</dbReference>
<reference evidence="9 10" key="1">
    <citation type="submission" date="2022-10" db="EMBL/GenBank/DDBJ databases">
        <title>The complete genomes of actinobacterial strains from the NBC collection.</title>
        <authorList>
            <person name="Joergensen T.S."/>
            <person name="Alvarez Arevalo M."/>
            <person name="Sterndorff E.B."/>
            <person name="Faurdal D."/>
            <person name="Vuksanovic O."/>
            <person name="Mourched A.-S."/>
            <person name="Charusanti P."/>
            <person name="Shaw S."/>
            <person name="Blin K."/>
            <person name="Weber T."/>
        </authorList>
    </citation>
    <scope>NUCLEOTIDE SEQUENCE [LARGE SCALE GENOMIC DNA]</scope>
    <source>
        <strain evidence="9 10">NBC_00456</strain>
    </source>
</reference>
<evidence type="ECO:0000256" key="3">
    <source>
        <dbReference type="ARBA" id="ARBA00022475"/>
    </source>
</evidence>
<proteinExistence type="predicted"/>
<evidence type="ECO:0000313" key="9">
    <source>
        <dbReference type="EMBL" id="WUG97462.1"/>
    </source>
</evidence>
<comment type="subcellular location">
    <subcellularLocation>
        <location evidence="1">Cell membrane</location>
        <topology evidence="1">Multi-pass membrane protein</topology>
    </subcellularLocation>
</comment>
<dbReference type="Pfam" id="PF07690">
    <property type="entry name" value="MFS_1"/>
    <property type="match status" value="1"/>
</dbReference>
<accession>A0ABZ1P0M0</accession>
<evidence type="ECO:0000256" key="4">
    <source>
        <dbReference type="ARBA" id="ARBA00022692"/>
    </source>
</evidence>
<name>A0ABZ1P0M0_STRVL</name>